<accession>A0A835XFT4</accession>
<dbReference type="EMBL" id="JAEHOE010000166">
    <property type="protein sequence ID" value="KAG2483782.1"/>
    <property type="molecule type" value="Genomic_DNA"/>
</dbReference>
<dbReference type="Proteomes" id="UP000612055">
    <property type="component" value="Unassembled WGS sequence"/>
</dbReference>
<feature type="compositionally biased region" description="Polar residues" evidence="1">
    <location>
        <begin position="124"/>
        <end position="133"/>
    </location>
</feature>
<feature type="region of interest" description="Disordered" evidence="1">
    <location>
        <begin position="570"/>
        <end position="601"/>
    </location>
</feature>
<feature type="compositionally biased region" description="Low complexity" evidence="1">
    <location>
        <begin position="349"/>
        <end position="367"/>
    </location>
</feature>
<feature type="compositionally biased region" description="Low complexity" evidence="1">
    <location>
        <begin position="477"/>
        <end position="502"/>
    </location>
</feature>
<name>A0A835XFT4_9CHLO</name>
<feature type="region of interest" description="Disordered" evidence="1">
    <location>
        <begin position="326"/>
        <end position="374"/>
    </location>
</feature>
<sequence length="812" mass="82492">MQLQQPLVTASAAPGAWPLQRVSQPPAGDPQPPGCAHKAAADAGAFDRSSGTPEAGSALTDAAATPPCGPAGDHGGGWAGAGVDGTFVWSSTELTATAASSAELMGNANDGAPTPRPGEGGAQQPATQLQQTDGAHGWPQPPGPHWAPVAHGHASVDPSVARTCDTAASSRPTGAVPPEFGNNSPLPPAAAEVNGGGWGDGWGHPPYPAPYPYAWPWLPRPRCQPRYGPAAAPYPPPYPPYRHTWTGALSSRPYGPHPPTARPPFAPLGPPPHFPYAPYPPRAGPLRPWPHHMAPPLAPYGTASTGASPTVQMTSTANPSPFATAAVASHAPPVPHPSSETNCAASPQASVRRASSAPFSPRPASTSGTGAGWSERAEHMVRTAGWAHQDAQLYAQPHSGSTSQAPPLPVVGEDMRASISKRPRLGWEGGAGSGVGGSGAPLLPALAHHPEANPAASSALAVTRDGHRQPLPPSAHAPCLRAASPPAAAATGPAAMPQQQAPDVEGNVWDSGDLDWDSGLDLDLDLDLEAFLLGEAPGQQAAGADAGAEAGYHVGPARLLTADTQALTALAAGPAPPPRPRAASEPRGPSPAPETSPLGPVTELRSVGAAVRATTAVPHAPPAAAMEPESSGWAAQGPLQMASPDAAPTPPPEALPEQPPLPKPVRVTVTVAAGEAPAAGSRHSGRRRRRGGGGGSSDEEYDGEGDEDGRRSLAEAAMVGGRVVGVFHPAPYLEGGRCIELEGAMLTRSAFERVGGSNMAKWYRSIKVLPEGCTLGRWLTRHGLPVLKGVPRNGKARLAAHQGVGADEAGDS</sequence>
<reference evidence="2" key="1">
    <citation type="journal article" date="2020" name="bioRxiv">
        <title>Comparative genomics of Chlamydomonas.</title>
        <authorList>
            <person name="Craig R.J."/>
            <person name="Hasan A.R."/>
            <person name="Ness R.W."/>
            <person name="Keightley P.D."/>
        </authorList>
    </citation>
    <scope>NUCLEOTIDE SEQUENCE</scope>
    <source>
        <strain evidence="2">CCAP 11/70</strain>
    </source>
</reference>
<feature type="region of interest" description="Disordered" evidence="1">
    <location>
        <begin position="674"/>
        <end position="708"/>
    </location>
</feature>
<proteinExistence type="predicted"/>
<protein>
    <submittedName>
        <fullName evidence="2">Uncharacterized protein</fullName>
    </submittedName>
</protein>
<feature type="region of interest" description="Disordered" evidence="1">
    <location>
        <begin position="105"/>
        <end position="190"/>
    </location>
</feature>
<dbReference type="OrthoDB" id="550248at2759"/>
<keyword evidence="3" id="KW-1185">Reference proteome</keyword>
<feature type="compositionally biased region" description="Pro residues" evidence="1">
    <location>
        <begin position="647"/>
        <end position="662"/>
    </location>
</feature>
<feature type="region of interest" description="Disordered" evidence="1">
    <location>
        <begin position="619"/>
        <end position="662"/>
    </location>
</feature>
<evidence type="ECO:0000313" key="3">
    <source>
        <dbReference type="Proteomes" id="UP000612055"/>
    </source>
</evidence>
<evidence type="ECO:0000256" key="1">
    <source>
        <dbReference type="SAM" id="MobiDB-lite"/>
    </source>
</evidence>
<feature type="region of interest" description="Disordered" evidence="1">
    <location>
        <begin position="1"/>
        <end position="77"/>
    </location>
</feature>
<organism evidence="2 3">
    <name type="scientific">Edaphochlamys debaryana</name>
    <dbReference type="NCBI Taxonomy" id="47281"/>
    <lineage>
        <taxon>Eukaryota</taxon>
        <taxon>Viridiplantae</taxon>
        <taxon>Chlorophyta</taxon>
        <taxon>core chlorophytes</taxon>
        <taxon>Chlorophyceae</taxon>
        <taxon>CS clade</taxon>
        <taxon>Chlamydomonadales</taxon>
        <taxon>Chlamydomonadales incertae sedis</taxon>
        <taxon>Edaphochlamys</taxon>
    </lineage>
</organism>
<feature type="region of interest" description="Disordered" evidence="1">
    <location>
        <begin position="454"/>
        <end position="512"/>
    </location>
</feature>
<comment type="caution">
    <text evidence="2">The sequence shown here is derived from an EMBL/GenBank/DDBJ whole genome shotgun (WGS) entry which is preliminary data.</text>
</comment>
<gene>
    <name evidence="2" type="ORF">HYH03_017378</name>
</gene>
<feature type="compositionally biased region" description="Acidic residues" evidence="1">
    <location>
        <begin position="697"/>
        <end position="707"/>
    </location>
</feature>
<evidence type="ECO:0000313" key="2">
    <source>
        <dbReference type="EMBL" id="KAG2483782.1"/>
    </source>
</evidence>
<dbReference type="AlphaFoldDB" id="A0A835XFT4"/>